<dbReference type="PANTHER" id="PTHR11472">
    <property type="entry name" value="DNA REPAIR DEAD HELICASE RAD3/XP-D SUBFAMILY MEMBER"/>
    <property type="match status" value="1"/>
</dbReference>
<evidence type="ECO:0000256" key="4">
    <source>
        <dbReference type="ARBA" id="ARBA00022763"/>
    </source>
</evidence>
<keyword evidence="10" id="KW-0238">DNA-binding</keyword>
<keyword evidence="12" id="KW-0413">Isomerase</keyword>
<accession>A0A9W6B147</accession>
<reference evidence="15" key="2">
    <citation type="journal article" date="2023" name="PLoS ONE">
        <title>Philodulcilactobacillus myokoensis gen. nov., sp. nov., a fructophilic, acidophilic, and agar-phobic lactic acid bacterium isolated from fermented vegetable extracts.</title>
        <authorList>
            <person name="Kouya T."/>
            <person name="Ishiyama Y."/>
            <person name="Ohashi S."/>
            <person name="Kumakubo R."/>
            <person name="Yamazaki T."/>
            <person name="Otaki T."/>
        </authorList>
    </citation>
    <scope>NUCLEOTIDE SEQUENCE</scope>
    <source>
        <strain evidence="15">WR16-4</strain>
    </source>
</reference>
<dbReference type="Gene3D" id="3.40.50.300">
    <property type="entry name" value="P-loop containing nucleotide triphosphate hydrolases"/>
    <property type="match status" value="2"/>
</dbReference>
<dbReference type="SUPFAM" id="SSF52540">
    <property type="entry name" value="P-loop containing nucleoside triphosphate hydrolases"/>
    <property type="match status" value="2"/>
</dbReference>
<evidence type="ECO:0000259" key="14">
    <source>
        <dbReference type="PROSITE" id="PS51193"/>
    </source>
</evidence>
<dbReference type="GO" id="GO:0003678">
    <property type="term" value="F:DNA helicase activity"/>
    <property type="evidence" value="ECO:0007669"/>
    <property type="project" value="InterPro"/>
</dbReference>
<evidence type="ECO:0000313" key="15">
    <source>
        <dbReference type="EMBL" id="GLB46545.1"/>
    </source>
</evidence>
<evidence type="ECO:0000256" key="10">
    <source>
        <dbReference type="ARBA" id="ARBA00023125"/>
    </source>
</evidence>
<dbReference type="InterPro" id="IPR010614">
    <property type="entry name" value="RAD3-like_helicase_DEAD"/>
</dbReference>
<dbReference type="GO" id="GO:0016818">
    <property type="term" value="F:hydrolase activity, acting on acid anhydrides, in phosphorus-containing anhydrides"/>
    <property type="evidence" value="ECO:0007669"/>
    <property type="project" value="InterPro"/>
</dbReference>
<dbReference type="Gene3D" id="1.10.30.20">
    <property type="entry name" value="Bacterial XPD DNA helicase, FeS cluster domain"/>
    <property type="match status" value="1"/>
</dbReference>
<keyword evidence="7" id="KW-0067">ATP-binding</keyword>
<reference evidence="15" key="1">
    <citation type="submission" date="2022-07" db="EMBL/GenBank/DDBJ databases">
        <authorList>
            <person name="Kouya T."/>
            <person name="Ishiyama Y."/>
        </authorList>
    </citation>
    <scope>NUCLEOTIDE SEQUENCE</scope>
    <source>
        <strain evidence="15">WR16-4</strain>
    </source>
</reference>
<keyword evidence="8" id="KW-0408">Iron</keyword>
<evidence type="ECO:0000256" key="7">
    <source>
        <dbReference type="ARBA" id="ARBA00022840"/>
    </source>
</evidence>
<evidence type="ECO:0000256" key="6">
    <source>
        <dbReference type="ARBA" id="ARBA00022806"/>
    </source>
</evidence>
<dbReference type="GO" id="GO:0003677">
    <property type="term" value="F:DNA binding"/>
    <property type="evidence" value="ECO:0007669"/>
    <property type="project" value="UniProtKB-KW"/>
</dbReference>
<dbReference type="Gene3D" id="1.10.275.40">
    <property type="match status" value="1"/>
</dbReference>
<dbReference type="PROSITE" id="PS51193">
    <property type="entry name" value="HELICASE_ATP_BIND_2"/>
    <property type="match status" value="1"/>
</dbReference>
<protein>
    <submittedName>
        <fullName evidence="15">ATP-dependent helicase</fullName>
    </submittedName>
</protein>
<keyword evidence="6 15" id="KW-0347">Helicase</keyword>
<evidence type="ECO:0000256" key="13">
    <source>
        <dbReference type="ARBA" id="ARBA00038058"/>
    </source>
</evidence>
<keyword evidence="11" id="KW-0234">DNA repair</keyword>
<dbReference type="RefSeq" id="WP_286136012.1">
    <property type="nucleotide sequence ID" value="NZ_BRPL01000002.1"/>
</dbReference>
<dbReference type="SMART" id="SM00491">
    <property type="entry name" value="HELICc2"/>
    <property type="match status" value="1"/>
</dbReference>
<keyword evidence="3" id="KW-0547">Nucleotide-binding</keyword>
<dbReference type="GO" id="GO:0006281">
    <property type="term" value="P:DNA repair"/>
    <property type="evidence" value="ECO:0007669"/>
    <property type="project" value="UniProtKB-KW"/>
</dbReference>
<dbReference type="InterPro" id="IPR027417">
    <property type="entry name" value="P-loop_NTPase"/>
</dbReference>
<dbReference type="AlphaFoldDB" id="A0A9W6B147"/>
<dbReference type="InterPro" id="IPR006554">
    <property type="entry name" value="Helicase-like_DEXD_c2"/>
</dbReference>
<dbReference type="SMART" id="SM00487">
    <property type="entry name" value="DEXDc"/>
    <property type="match status" value="1"/>
</dbReference>
<comment type="similarity">
    <text evidence="13">Belongs to the helicase family. DinG subfamily.</text>
</comment>
<dbReference type="Proteomes" id="UP001144204">
    <property type="component" value="Unassembled WGS sequence"/>
</dbReference>
<evidence type="ECO:0000256" key="2">
    <source>
        <dbReference type="ARBA" id="ARBA00022723"/>
    </source>
</evidence>
<dbReference type="EMBL" id="BRPL01000002">
    <property type="protein sequence ID" value="GLB46545.1"/>
    <property type="molecule type" value="Genomic_DNA"/>
</dbReference>
<dbReference type="Pfam" id="PF13307">
    <property type="entry name" value="Helicase_C_2"/>
    <property type="match status" value="1"/>
</dbReference>
<dbReference type="InterPro" id="IPR011604">
    <property type="entry name" value="PDDEXK-like_dom_sf"/>
</dbReference>
<evidence type="ECO:0000256" key="8">
    <source>
        <dbReference type="ARBA" id="ARBA00023004"/>
    </source>
</evidence>
<keyword evidence="16" id="KW-1185">Reference proteome</keyword>
<proteinExistence type="inferred from homology"/>
<evidence type="ECO:0000256" key="9">
    <source>
        <dbReference type="ARBA" id="ARBA00023014"/>
    </source>
</evidence>
<keyword evidence="2" id="KW-0479">Metal-binding</keyword>
<dbReference type="Gene3D" id="3.90.320.10">
    <property type="match status" value="1"/>
</dbReference>
<evidence type="ECO:0000256" key="5">
    <source>
        <dbReference type="ARBA" id="ARBA00022801"/>
    </source>
</evidence>
<name>A0A9W6B147_9LACO</name>
<evidence type="ECO:0000256" key="1">
    <source>
        <dbReference type="ARBA" id="ARBA00022485"/>
    </source>
</evidence>
<feature type="domain" description="Helicase ATP-binding" evidence="14">
    <location>
        <begin position="180"/>
        <end position="423"/>
    </location>
</feature>
<keyword evidence="1" id="KW-0004">4Fe-4S</keyword>
<dbReference type="Pfam" id="PF06733">
    <property type="entry name" value="DEAD_2"/>
    <property type="match status" value="1"/>
</dbReference>
<dbReference type="PANTHER" id="PTHR11472:SF34">
    <property type="entry name" value="REGULATOR OF TELOMERE ELONGATION HELICASE 1"/>
    <property type="match status" value="1"/>
</dbReference>
<dbReference type="GO" id="GO:0046872">
    <property type="term" value="F:metal ion binding"/>
    <property type="evidence" value="ECO:0007669"/>
    <property type="project" value="UniProtKB-KW"/>
</dbReference>
<evidence type="ECO:0000256" key="12">
    <source>
        <dbReference type="ARBA" id="ARBA00023235"/>
    </source>
</evidence>
<evidence type="ECO:0000256" key="11">
    <source>
        <dbReference type="ARBA" id="ARBA00023204"/>
    </source>
</evidence>
<keyword evidence="4" id="KW-0227">DNA damage</keyword>
<dbReference type="InterPro" id="IPR042493">
    <property type="entry name" value="XPD_DNA_FeS"/>
</dbReference>
<dbReference type="InterPro" id="IPR006555">
    <property type="entry name" value="ATP-dep_Helicase_C"/>
</dbReference>
<dbReference type="InterPro" id="IPR045028">
    <property type="entry name" value="DinG/Rad3-like"/>
</dbReference>
<dbReference type="SMART" id="SM00488">
    <property type="entry name" value="DEXDc2"/>
    <property type="match status" value="1"/>
</dbReference>
<dbReference type="GO" id="GO:0051539">
    <property type="term" value="F:4 iron, 4 sulfur cluster binding"/>
    <property type="evidence" value="ECO:0007669"/>
    <property type="project" value="UniProtKB-KW"/>
</dbReference>
<evidence type="ECO:0000313" key="16">
    <source>
        <dbReference type="Proteomes" id="UP001144204"/>
    </source>
</evidence>
<dbReference type="InterPro" id="IPR014013">
    <property type="entry name" value="Helic_SF1/SF2_ATP-bd_DinG/Rad3"/>
</dbReference>
<comment type="caution">
    <text evidence="15">The sequence shown here is derived from an EMBL/GenBank/DDBJ whole genome shotgun (WGS) entry which is preliminary data.</text>
</comment>
<organism evidence="15 16">
    <name type="scientific">Philodulcilactobacillus myokoensis</name>
    <dbReference type="NCBI Taxonomy" id="2929573"/>
    <lineage>
        <taxon>Bacteria</taxon>
        <taxon>Bacillati</taxon>
        <taxon>Bacillota</taxon>
        <taxon>Bacilli</taxon>
        <taxon>Lactobacillales</taxon>
        <taxon>Lactobacillaceae</taxon>
        <taxon>Philodulcilactobacillus</taxon>
    </lineage>
</organism>
<keyword evidence="5" id="KW-0378">Hydrolase</keyword>
<sequence length="789" mass="91442">MSNRIGVRDLIEFTLRSGDLNPALNSQNTPQQGARIHRRIQKQRGVNFQSEYYLSKHVQINHIDYLIHGRADVVNLHLKTPLIEEIKTSDTEFSNLPNSILNLYWGQVKTYAYLMFNQNSKIKQIKLRLTYVQTPDNHITHQDHVIKKNEADHFFHDLIHEYEEWLKLRADIVRKRNQTAKKLSFPFKRFRPGQRKLAAVVYKTIVFHKHLFTEAPTGTGKTISTLFPGIKAMGEHNLQRIFYLTAKQSTRNVAEAAINLMVKHHLFIKSITLTAKEKIQFTSERNEPPEKNPYMLGYYDRLKPAIKDVLKHQNQITKEIVLQYAKKYQLDPFEFSLDLSSFCDVIICDYNYLFDPQVNLKRFFATQNKKNCFLVDEAHNLVDRSREMYSATLSLKPLTHLIKITRNNRRRNGKILTPLRNLKKAFQNTADELFEDHKEASAIHVKGPLIDFDKTIIKLNAAIHKWLPNQRNDSVLDQVTNYYFQCTSYIKISDFYDHTYRTRVIKHGHNIIFRQFCMDPSSHLSDSLNLGGGAVLFSATLSPMNYYQRVLGNEKSSLAYRITSPFPAQNQLTTITPYITTTFKRRPASIPLIVDAIHRMVQAKAGHYLIFFPSNRYLGAVFQQFHCDYPTITTITQKQTMDEHDRAKFIHRFKTNCNHSMVGFALMGGIFSEGIDFKGNTLIGIGIVSVGLPKMNPESDMVMNYFNCENHHGFEFAYQLPGLNHVLQAAGRLIRSASDKGVIVLIDSRFTQLRYTQSYPNNWLPLKIANTPQKLSNQIKKFWQNKNGK</sequence>
<evidence type="ECO:0000256" key="3">
    <source>
        <dbReference type="ARBA" id="ARBA00022741"/>
    </source>
</evidence>
<gene>
    <name evidence="15" type="ORF">WR164_05240</name>
</gene>
<dbReference type="GO" id="GO:0005524">
    <property type="term" value="F:ATP binding"/>
    <property type="evidence" value="ECO:0007669"/>
    <property type="project" value="UniProtKB-KW"/>
</dbReference>
<keyword evidence="9" id="KW-0411">Iron-sulfur</keyword>
<dbReference type="InterPro" id="IPR014001">
    <property type="entry name" value="Helicase_ATP-bd"/>
</dbReference>